<evidence type="ECO:0000256" key="9">
    <source>
        <dbReference type="RuleBase" id="RU366075"/>
    </source>
</evidence>
<feature type="chain" id="PRO_5023968074" description="Beta-lactamase" evidence="9">
    <location>
        <begin position="23"/>
        <end position="259"/>
    </location>
</feature>
<feature type="signal peptide" evidence="9">
    <location>
        <begin position="1"/>
        <end position="22"/>
    </location>
</feature>
<dbReference type="PANTHER" id="PTHR13891">
    <property type="entry name" value="CYTOCHROME C OXIDASE ASSEMBLY FACTOR 7"/>
    <property type="match status" value="1"/>
</dbReference>
<keyword evidence="5 9" id="KW-0378">Hydrolase</keyword>
<keyword evidence="9" id="KW-0732">Signal</keyword>
<keyword evidence="8" id="KW-0046">Antibiotic resistance</keyword>
<sequence>MIILRIYFMLLCMIFYSACSHKEHVAIAEDLQDKQNIQEKRESTYQDLKQNTSSHSSNSIESLLDSNTLSQDDIIQQALNEELKSKRNQYRNECNKKNGDSCVKLAISYQTSHDLDKDSITKIYEKAAMYYQKDCENGNMHACSGLGTLYEAGDGIKQNKKYSKELYSHACRNGDSRGCINLGIIAKGCLACPSENTPQTREALNYFKQACKYKNSNACYMVAQIYLKATQQLDSNQDELIKQYLKQSCDFGKQNACNN</sequence>
<dbReference type="PANTHER" id="PTHR13891:SF1">
    <property type="entry name" value="CYTOCHROME C OXIDASE ASSEMBLY FACTOR 7"/>
    <property type="match status" value="1"/>
</dbReference>
<evidence type="ECO:0000256" key="6">
    <source>
        <dbReference type="ARBA" id="ARBA00022803"/>
    </source>
</evidence>
<dbReference type="OrthoDB" id="5330140at2"/>
<dbReference type="GO" id="GO:0005576">
    <property type="term" value="C:extracellular region"/>
    <property type="evidence" value="ECO:0007669"/>
    <property type="project" value="UniProtKB-SubCell"/>
</dbReference>
<gene>
    <name evidence="11" type="ORF">CQA53_04525</name>
</gene>
<proteinExistence type="inferred from homology"/>
<dbReference type="EC" id="3.5.2.6" evidence="3 9"/>
<comment type="caution">
    <text evidence="11">The sequence shown here is derived from an EMBL/GenBank/DDBJ whole genome shotgun (WGS) entry which is preliminary data.</text>
</comment>
<protein>
    <recommendedName>
        <fullName evidence="3 9">Beta-lactamase</fullName>
        <ecNumber evidence="3 9">3.5.2.6</ecNumber>
    </recommendedName>
</protein>
<evidence type="ECO:0000256" key="10">
    <source>
        <dbReference type="SAM" id="MobiDB-lite"/>
    </source>
</evidence>
<comment type="similarity">
    <text evidence="2 9">Belongs to the hcp beta-lactamase family.</text>
</comment>
<evidence type="ECO:0000256" key="4">
    <source>
        <dbReference type="ARBA" id="ARBA00022737"/>
    </source>
</evidence>
<dbReference type="AlphaFoldDB" id="A0A3D8ILS0"/>
<keyword evidence="4" id="KW-0677">Repeat</keyword>
<feature type="compositionally biased region" description="Low complexity" evidence="10">
    <location>
        <begin position="48"/>
        <end position="61"/>
    </location>
</feature>
<evidence type="ECO:0000313" key="11">
    <source>
        <dbReference type="EMBL" id="RDU66073.1"/>
    </source>
</evidence>
<name>A0A3D8ILS0_9HELI</name>
<dbReference type="EMBL" id="NXLQ01000007">
    <property type="protein sequence ID" value="RDU66073.1"/>
    <property type="molecule type" value="Genomic_DNA"/>
</dbReference>
<dbReference type="InterPro" id="IPR006597">
    <property type="entry name" value="Sel1-like"/>
</dbReference>
<dbReference type="GO" id="GO:0046677">
    <property type="term" value="P:response to antibiotic"/>
    <property type="evidence" value="ECO:0007669"/>
    <property type="project" value="UniProtKB-KW"/>
</dbReference>
<evidence type="ECO:0000313" key="12">
    <source>
        <dbReference type="Proteomes" id="UP000256379"/>
    </source>
</evidence>
<comment type="subcellular location">
    <subcellularLocation>
        <location evidence="9">Secreted</location>
    </subcellularLocation>
</comment>
<dbReference type="SMART" id="SM00671">
    <property type="entry name" value="SEL1"/>
    <property type="match status" value="3"/>
</dbReference>
<feature type="region of interest" description="Disordered" evidence="10">
    <location>
        <begin position="41"/>
        <end position="61"/>
    </location>
</feature>
<dbReference type="SUPFAM" id="SSF81901">
    <property type="entry name" value="HCP-like"/>
    <property type="match status" value="1"/>
</dbReference>
<keyword evidence="7" id="KW-1015">Disulfide bond</keyword>
<dbReference type="RefSeq" id="WP_115542843.1">
    <property type="nucleotide sequence ID" value="NZ_NXLQ01000007.1"/>
</dbReference>
<comment type="catalytic activity">
    <reaction evidence="1 9">
        <text>a beta-lactam + H2O = a substituted beta-amino acid</text>
        <dbReference type="Rhea" id="RHEA:20401"/>
        <dbReference type="ChEBI" id="CHEBI:15377"/>
        <dbReference type="ChEBI" id="CHEBI:35627"/>
        <dbReference type="ChEBI" id="CHEBI:140347"/>
        <dbReference type="EC" id="3.5.2.6"/>
    </reaction>
</comment>
<evidence type="ECO:0000256" key="7">
    <source>
        <dbReference type="ARBA" id="ARBA00023157"/>
    </source>
</evidence>
<evidence type="ECO:0000256" key="2">
    <source>
        <dbReference type="ARBA" id="ARBA00008486"/>
    </source>
</evidence>
<evidence type="ECO:0000256" key="3">
    <source>
        <dbReference type="ARBA" id="ARBA00012865"/>
    </source>
</evidence>
<evidence type="ECO:0000256" key="5">
    <source>
        <dbReference type="ARBA" id="ARBA00022801"/>
    </source>
</evidence>
<dbReference type="Proteomes" id="UP000256379">
    <property type="component" value="Unassembled WGS sequence"/>
</dbReference>
<dbReference type="Gene3D" id="1.25.40.10">
    <property type="entry name" value="Tetratricopeptide repeat domain"/>
    <property type="match status" value="1"/>
</dbReference>
<reference evidence="11 12" key="1">
    <citation type="submission" date="2018-04" db="EMBL/GenBank/DDBJ databases">
        <title>Novel Campyloabacter and Helicobacter Species and Strains.</title>
        <authorList>
            <person name="Mannion A.J."/>
            <person name="Shen Z."/>
            <person name="Fox J.G."/>
        </authorList>
    </citation>
    <scope>NUCLEOTIDE SEQUENCE [LARGE SCALE GENOMIC DNA]</scope>
    <source>
        <strain evidence="11 12">MIT 17-337</strain>
    </source>
</reference>
<dbReference type="InterPro" id="IPR040239">
    <property type="entry name" value="HcpB-like"/>
</dbReference>
<keyword evidence="6" id="KW-0802">TPR repeat</keyword>
<keyword evidence="9" id="KW-0964">Secreted</keyword>
<evidence type="ECO:0000256" key="1">
    <source>
        <dbReference type="ARBA" id="ARBA00001526"/>
    </source>
</evidence>
<dbReference type="Pfam" id="PF08238">
    <property type="entry name" value="Sel1"/>
    <property type="match status" value="3"/>
</dbReference>
<comment type="function">
    <text evidence="9">Hydrolyzes 6-aminopenicillinic acid and 7-aminocephalosporanic acid (ACA) derivatives.</text>
</comment>
<dbReference type="GO" id="GO:0008800">
    <property type="term" value="F:beta-lactamase activity"/>
    <property type="evidence" value="ECO:0007669"/>
    <property type="project" value="UniProtKB-UniRule"/>
</dbReference>
<dbReference type="InterPro" id="IPR011990">
    <property type="entry name" value="TPR-like_helical_dom_sf"/>
</dbReference>
<evidence type="ECO:0000256" key="8">
    <source>
        <dbReference type="ARBA" id="ARBA00023251"/>
    </source>
</evidence>
<organism evidence="11 12">
    <name type="scientific">Helicobacter didelphidarum</name>
    <dbReference type="NCBI Taxonomy" id="2040648"/>
    <lineage>
        <taxon>Bacteria</taxon>
        <taxon>Pseudomonadati</taxon>
        <taxon>Campylobacterota</taxon>
        <taxon>Epsilonproteobacteria</taxon>
        <taxon>Campylobacterales</taxon>
        <taxon>Helicobacteraceae</taxon>
        <taxon>Helicobacter</taxon>
    </lineage>
</organism>
<accession>A0A3D8ILS0</accession>
<keyword evidence="12" id="KW-1185">Reference proteome</keyword>